<evidence type="ECO:0000256" key="1">
    <source>
        <dbReference type="SAM" id="SignalP"/>
    </source>
</evidence>
<dbReference type="Proteomes" id="UP000451233">
    <property type="component" value="Unassembled WGS sequence"/>
</dbReference>
<comment type="caution">
    <text evidence="2">The sequence shown here is derived from an EMBL/GenBank/DDBJ whole genome shotgun (WGS) entry which is preliminary data.</text>
</comment>
<name>A0A7K1XU08_9SPHI</name>
<protein>
    <submittedName>
        <fullName evidence="2">Uncharacterized protein</fullName>
    </submittedName>
</protein>
<evidence type="ECO:0000313" key="2">
    <source>
        <dbReference type="EMBL" id="MXV14501.1"/>
    </source>
</evidence>
<dbReference type="InterPro" id="IPR008928">
    <property type="entry name" value="6-hairpin_glycosidase_sf"/>
</dbReference>
<dbReference type="AlphaFoldDB" id="A0A7K1XU08"/>
<keyword evidence="3" id="KW-1185">Reference proteome</keyword>
<evidence type="ECO:0000313" key="3">
    <source>
        <dbReference type="Proteomes" id="UP000451233"/>
    </source>
</evidence>
<dbReference type="RefSeq" id="WP_160905471.1">
    <property type="nucleotide sequence ID" value="NZ_WVHS01000001.1"/>
</dbReference>
<organism evidence="2 3">
    <name type="scientific">Hufsiella ginkgonis</name>
    <dbReference type="NCBI Taxonomy" id="2695274"/>
    <lineage>
        <taxon>Bacteria</taxon>
        <taxon>Pseudomonadati</taxon>
        <taxon>Bacteroidota</taxon>
        <taxon>Sphingobacteriia</taxon>
        <taxon>Sphingobacteriales</taxon>
        <taxon>Sphingobacteriaceae</taxon>
        <taxon>Hufsiella</taxon>
    </lineage>
</organism>
<dbReference type="EMBL" id="WVHS01000001">
    <property type="protein sequence ID" value="MXV14501.1"/>
    <property type="molecule type" value="Genomic_DNA"/>
</dbReference>
<feature type="signal peptide" evidence="1">
    <location>
        <begin position="1"/>
        <end position="25"/>
    </location>
</feature>
<proteinExistence type="predicted"/>
<dbReference type="SUPFAM" id="SSF48208">
    <property type="entry name" value="Six-hairpin glycosidases"/>
    <property type="match status" value="1"/>
</dbReference>
<sequence>MIPGSKSTAFFLALLLIAAGFPVNAAFTWKLNKDRSVTYSTDGGRAFTLFPKFTVLYRTDDPKLHYENSTGPLKQFADGVNLPCWNGVAGSPMTANYFEAGLNLQALAVSAAAAGDSVTWKFAPQPLFELSASLSFAGTGSEPVIRFVLTAKKEGYFSVGYAGMPELKPALADAIWQPWIWQEKRFPLNSYLSIDEMCPLPSTMVEKDGWTYGLVTDPKEIPFRLPSLAAGTIRFGVLLRNKAGNAQPMVFSPVLGNAESKLQPGAVYAFRVRVLNHHASQLETHRYVAEKIFAFGDYRSNVFNNLNQTVENMVRYGMDDVTSGWNPELKGFDYTADVAQTVKVVSGMHPLAVSFITDDENIYRRRAVPMTEFNLSRERFLFTINKGVNGQNASGKLIGPGVEVAELAALNTFFGGQSPIFRYFADSLKNTERILNLKVKSPGNSWNNLLGLYKMNGDKALLQEVMRKADEYIAQRVNTRQTDFKLTGANADGSLSSELSSQFWTDYSPMWMELLDLYEVTGQQKYLDAAVTGAKLYTEYVWFNPVIPAGSVNVNGQPAEAWRVSQIGMTPEASNTFNWNPAIFLTHFAAHMLRIAHYTNDPYFRNIARSAVIGRYSNFPGYQVYRQYSVNPARPDYPYNLNYHGLFYFNHIWPQIALLYDYLVSDAFAQSKGAISFPNQFVPSYAYLRSKAYGYEPGSFYTDKGVYLWMPAQLLKLSNEQVNYISGYGNNAFYMALTNQSKAEVRTEVAINPTLVMLDRNKNYSVRVWRDNKPAERLTLTNGKVNVVLSPGGITALAVDSLPVNTQFHKKIFGTATQAASAASYKFGDTPFGKLSGAIIGLGGEINTAYIWLNAQSDSFQAVNLSYRVAGDEKWTVTSDSSYPFEFSIPFGKNAIEYKADFLKDKEIVHTTGTFTLRR</sequence>
<dbReference type="GO" id="GO:0005975">
    <property type="term" value="P:carbohydrate metabolic process"/>
    <property type="evidence" value="ECO:0007669"/>
    <property type="project" value="InterPro"/>
</dbReference>
<accession>A0A7K1XU08</accession>
<gene>
    <name evidence="2" type="ORF">GS398_04260</name>
</gene>
<feature type="chain" id="PRO_5029815409" evidence="1">
    <location>
        <begin position="26"/>
        <end position="919"/>
    </location>
</feature>
<reference evidence="2 3" key="1">
    <citation type="submission" date="2019-11" db="EMBL/GenBank/DDBJ databases">
        <title>Pedobacter sp. HMF7056 Genome sequencing and assembly.</title>
        <authorList>
            <person name="Kang H."/>
            <person name="Kim H."/>
            <person name="Joh K."/>
        </authorList>
    </citation>
    <scope>NUCLEOTIDE SEQUENCE [LARGE SCALE GENOMIC DNA]</scope>
    <source>
        <strain evidence="2 3">HMF7056</strain>
    </source>
</reference>
<keyword evidence="1" id="KW-0732">Signal</keyword>